<dbReference type="GO" id="GO:0034775">
    <property type="term" value="P:glutathione transmembrane transport"/>
    <property type="evidence" value="ECO:0007669"/>
    <property type="project" value="InterPro"/>
</dbReference>
<dbReference type="GO" id="GO:0045454">
    <property type="term" value="P:cell redox homeostasis"/>
    <property type="evidence" value="ECO:0007669"/>
    <property type="project" value="InterPro"/>
</dbReference>
<keyword evidence="3" id="KW-0547">Nucleotide-binding</keyword>
<dbReference type="GO" id="GO:0034040">
    <property type="term" value="F:ATPase-coupled lipid transmembrane transporter activity"/>
    <property type="evidence" value="ECO:0007669"/>
    <property type="project" value="TreeGrafter"/>
</dbReference>
<keyword evidence="4" id="KW-0067">ATP-binding</keyword>
<dbReference type="Proteomes" id="UP000271708">
    <property type="component" value="Chromosome"/>
</dbReference>
<feature type="domain" description="ABC transporter" evidence="8">
    <location>
        <begin position="361"/>
        <end position="585"/>
    </location>
</feature>
<feature type="transmembrane region" description="Helical" evidence="7">
    <location>
        <begin position="73"/>
        <end position="95"/>
    </location>
</feature>
<dbReference type="GO" id="GO:0005886">
    <property type="term" value="C:plasma membrane"/>
    <property type="evidence" value="ECO:0007669"/>
    <property type="project" value="UniProtKB-SubCell"/>
</dbReference>
<dbReference type="InterPro" id="IPR027417">
    <property type="entry name" value="P-loop_NTPase"/>
</dbReference>
<comment type="subcellular location">
    <subcellularLocation>
        <location evidence="1">Cell membrane</location>
        <topology evidence="1">Multi-pass membrane protein</topology>
    </subcellularLocation>
</comment>
<feature type="transmembrane region" description="Helical" evidence="7">
    <location>
        <begin position="156"/>
        <end position="174"/>
    </location>
</feature>
<evidence type="ECO:0000259" key="8">
    <source>
        <dbReference type="PROSITE" id="PS50893"/>
    </source>
</evidence>
<dbReference type="InterPro" id="IPR011527">
    <property type="entry name" value="ABC1_TM_dom"/>
</dbReference>
<dbReference type="Gene3D" id="1.20.1560.10">
    <property type="entry name" value="ABC transporter type 1, transmembrane domain"/>
    <property type="match status" value="1"/>
</dbReference>
<dbReference type="SUPFAM" id="SSF52540">
    <property type="entry name" value="P-loop containing nucleoside triphosphate hydrolases"/>
    <property type="match status" value="1"/>
</dbReference>
<dbReference type="SMART" id="SM00382">
    <property type="entry name" value="AAA"/>
    <property type="match status" value="1"/>
</dbReference>
<dbReference type="InterPro" id="IPR003593">
    <property type="entry name" value="AAA+_ATPase"/>
</dbReference>
<reference evidence="10 11" key="1">
    <citation type="submission" date="2019-09" db="EMBL/GenBank/DDBJ databases">
        <title>Complete Genome Sequence of Janibacter melonis M714 with both human health impact and industrial applications.</title>
        <authorList>
            <person name="Jin M."/>
            <person name="Zhao Q.R."/>
        </authorList>
    </citation>
    <scope>NUCLEOTIDE SEQUENCE [LARGE SCALE GENOMIC DNA]</scope>
    <source>
        <strain evidence="10 11">M714</strain>
    </source>
</reference>
<protein>
    <submittedName>
        <fullName evidence="10">Thiol reductant ABC exporter subunit CydC</fullName>
    </submittedName>
</protein>
<keyword evidence="5 7" id="KW-1133">Transmembrane helix</keyword>
<accession>A0A650GF75</accession>
<organism evidence="10 11">
    <name type="scientific">Janibacter melonis</name>
    <dbReference type="NCBI Taxonomy" id="262209"/>
    <lineage>
        <taxon>Bacteria</taxon>
        <taxon>Bacillati</taxon>
        <taxon>Actinomycetota</taxon>
        <taxon>Actinomycetes</taxon>
        <taxon>Micrococcales</taxon>
        <taxon>Intrasporangiaceae</taxon>
        <taxon>Janibacter</taxon>
    </lineage>
</organism>
<evidence type="ECO:0000256" key="1">
    <source>
        <dbReference type="ARBA" id="ARBA00004651"/>
    </source>
</evidence>
<dbReference type="InterPro" id="IPR003439">
    <property type="entry name" value="ABC_transporter-like_ATP-bd"/>
</dbReference>
<name>A0A650GF75_9MICO</name>
<evidence type="ECO:0000256" key="7">
    <source>
        <dbReference type="SAM" id="Phobius"/>
    </source>
</evidence>
<feature type="transmembrane region" description="Helical" evidence="7">
    <location>
        <begin position="263"/>
        <end position="287"/>
    </location>
</feature>
<evidence type="ECO:0000313" key="10">
    <source>
        <dbReference type="EMBL" id="QGX08654.1"/>
    </source>
</evidence>
<dbReference type="GO" id="GO:0016887">
    <property type="term" value="F:ATP hydrolysis activity"/>
    <property type="evidence" value="ECO:0007669"/>
    <property type="project" value="InterPro"/>
</dbReference>
<dbReference type="GO" id="GO:0005524">
    <property type="term" value="F:ATP binding"/>
    <property type="evidence" value="ECO:0007669"/>
    <property type="project" value="UniProtKB-KW"/>
</dbReference>
<evidence type="ECO:0000256" key="6">
    <source>
        <dbReference type="ARBA" id="ARBA00023136"/>
    </source>
</evidence>
<dbReference type="PROSITE" id="PS00211">
    <property type="entry name" value="ABC_TRANSPORTER_1"/>
    <property type="match status" value="1"/>
</dbReference>
<dbReference type="AlphaFoldDB" id="A0A650GF75"/>
<dbReference type="PROSITE" id="PS50893">
    <property type="entry name" value="ABC_TRANSPORTER_2"/>
    <property type="match status" value="1"/>
</dbReference>
<dbReference type="PANTHER" id="PTHR24221">
    <property type="entry name" value="ATP-BINDING CASSETTE SUB-FAMILY B"/>
    <property type="match status" value="1"/>
</dbReference>
<gene>
    <name evidence="10" type="primary">cydC</name>
    <name evidence="10" type="ORF">EEW87_001255</name>
</gene>
<feature type="transmembrane region" description="Helical" evidence="7">
    <location>
        <begin position="180"/>
        <end position="198"/>
    </location>
</feature>
<dbReference type="InterPro" id="IPR017871">
    <property type="entry name" value="ABC_transporter-like_CS"/>
</dbReference>
<evidence type="ECO:0000256" key="3">
    <source>
        <dbReference type="ARBA" id="ARBA00022741"/>
    </source>
</evidence>
<dbReference type="EMBL" id="CP044548">
    <property type="protein sequence ID" value="QGX08654.1"/>
    <property type="molecule type" value="Genomic_DNA"/>
</dbReference>
<sequence length="585" mass="60728">MAIGAPGGGPGDRCPYLGEGGCAHVSGINRINRIVRVDRRLVVAGLLGGAASACGVALTATSGWLVVRADERPQIMLLLTAVVAVRTFGLGRPVFRYLERLRSHDAALADLARRRAETYARLVPLTPARLGRRGRADLLTGVVDDLTDVTEAPVRVTVPLLGALAAGGLASVLTAALEPAAGLVLVAMLLACAALVPLGHRLEAASQDEVLQARAEVARVAHLATRHADELRAVGGERTAAQWLRDAHDTLRRVVVRQARGRGLVTGAVLLVTAAGTVGCALVAAASDVPPPVQALLVLTPVATGEALGVLADAVRALARSRAAERRLDAVLDQAPAVRDADAADAAAGDVLAGARRAPRLELRGVTASWTAGQTHLGPVDLVIEPGEHVALVGANGSGKSTLLAVLARHLDPVRGRYLVDGRDVAELPAAAVRSLVAVVDDEPHVFATTLRENLRLARRPDEPAPEDEQLLLALRSAGLGDWVADLTDGLDTRLGTSGHGISGGERTRLAIARALLSERPVLLLDEPGAHLDHPTARAVLADLMSAAAGRTVVLVSHHGTGVDLAGRVVELDRPTTREKVAAHA</sequence>
<keyword evidence="2 7" id="KW-0812">Transmembrane</keyword>
<evidence type="ECO:0000256" key="4">
    <source>
        <dbReference type="ARBA" id="ARBA00022840"/>
    </source>
</evidence>
<dbReference type="Gene3D" id="3.40.50.300">
    <property type="entry name" value="P-loop containing nucleotide triphosphate hydrolases"/>
    <property type="match status" value="1"/>
</dbReference>
<evidence type="ECO:0000256" key="2">
    <source>
        <dbReference type="ARBA" id="ARBA00022692"/>
    </source>
</evidence>
<evidence type="ECO:0000256" key="5">
    <source>
        <dbReference type="ARBA" id="ARBA00022989"/>
    </source>
</evidence>
<dbReference type="GO" id="GO:0140359">
    <property type="term" value="F:ABC-type transporter activity"/>
    <property type="evidence" value="ECO:0007669"/>
    <property type="project" value="InterPro"/>
</dbReference>
<dbReference type="Pfam" id="PF00005">
    <property type="entry name" value="ABC_tran"/>
    <property type="match status" value="1"/>
</dbReference>
<dbReference type="InterPro" id="IPR039421">
    <property type="entry name" value="Type_1_exporter"/>
</dbReference>
<dbReference type="PANTHER" id="PTHR24221:SF654">
    <property type="entry name" value="ATP-BINDING CASSETTE SUB-FAMILY B MEMBER 6"/>
    <property type="match status" value="1"/>
</dbReference>
<dbReference type="NCBIfam" id="TIGR02868">
    <property type="entry name" value="CydC"/>
    <property type="match status" value="1"/>
</dbReference>
<dbReference type="InterPro" id="IPR036640">
    <property type="entry name" value="ABC1_TM_sf"/>
</dbReference>
<proteinExistence type="predicted"/>
<evidence type="ECO:0000313" key="11">
    <source>
        <dbReference type="Proteomes" id="UP000271708"/>
    </source>
</evidence>
<dbReference type="KEGG" id="jme:EEW87_001255"/>
<dbReference type="InterPro" id="IPR014223">
    <property type="entry name" value="ABC_CydC/D"/>
</dbReference>
<feature type="domain" description="ABC transmembrane type-1" evidence="9">
    <location>
        <begin position="42"/>
        <end position="285"/>
    </location>
</feature>
<evidence type="ECO:0000259" key="9">
    <source>
        <dbReference type="PROSITE" id="PS50929"/>
    </source>
</evidence>
<dbReference type="SUPFAM" id="SSF90123">
    <property type="entry name" value="ABC transporter transmembrane region"/>
    <property type="match status" value="1"/>
</dbReference>
<dbReference type="PROSITE" id="PS50929">
    <property type="entry name" value="ABC_TM1F"/>
    <property type="match status" value="1"/>
</dbReference>
<keyword evidence="6 7" id="KW-0472">Membrane</keyword>
<feature type="transmembrane region" description="Helical" evidence="7">
    <location>
        <begin position="41"/>
        <end position="67"/>
    </location>
</feature>